<evidence type="ECO:0000313" key="2">
    <source>
        <dbReference type="Proteomes" id="UP001430953"/>
    </source>
</evidence>
<sequence length="198" mass="22165">MTSVAIKYRRVVTLANMNLIEAAECNRRNIEAHPPIRNSSSRSRLRSASHRKVRKNSLHFHFFRTGYRWFSAVLGNRCSVPCTVQLPYTVRLEAQHVKGAFSQENLAPASSVLDAENIVYIRARECEAAPVIPGYEGTPSKLNNFATYLSKSAFSQEDLALASSVLDAENIGVMLMMLSQCVPASSEYYLSETWSSLR</sequence>
<dbReference type="Proteomes" id="UP001430953">
    <property type="component" value="Unassembled WGS sequence"/>
</dbReference>
<protein>
    <submittedName>
        <fullName evidence="1">Uncharacterized protein</fullName>
    </submittedName>
</protein>
<keyword evidence="2" id="KW-1185">Reference proteome</keyword>
<gene>
    <name evidence="1" type="ORF">PUN28_010369</name>
</gene>
<comment type="caution">
    <text evidence="1">The sequence shown here is derived from an EMBL/GenBank/DDBJ whole genome shotgun (WGS) entry which is preliminary data.</text>
</comment>
<evidence type="ECO:0000313" key="1">
    <source>
        <dbReference type="EMBL" id="KAL0117495.1"/>
    </source>
</evidence>
<organism evidence="1 2">
    <name type="scientific">Cardiocondyla obscurior</name>
    <dbReference type="NCBI Taxonomy" id="286306"/>
    <lineage>
        <taxon>Eukaryota</taxon>
        <taxon>Metazoa</taxon>
        <taxon>Ecdysozoa</taxon>
        <taxon>Arthropoda</taxon>
        <taxon>Hexapoda</taxon>
        <taxon>Insecta</taxon>
        <taxon>Pterygota</taxon>
        <taxon>Neoptera</taxon>
        <taxon>Endopterygota</taxon>
        <taxon>Hymenoptera</taxon>
        <taxon>Apocrita</taxon>
        <taxon>Aculeata</taxon>
        <taxon>Formicoidea</taxon>
        <taxon>Formicidae</taxon>
        <taxon>Myrmicinae</taxon>
        <taxon>Cardiocondyla</taxon>
    </lineage>
</organism>
<accession>A0AAW2FUA9</accession>
<dbReference type="AlphaFoldDB" id="A0AAW2FUA9"/>
<proteinExistence type="predicted"/>
<reference evidence="1 2" key="1">
    <citation type="submission" date="2023-03" db="EMBL/GenBank/DDBJ databases">
        <title>High recombination rates correlate with genetic variation in Cardiocondyla obscurior ants.</title>
        <authorList>
            <person name="Errbii M."/>
        </authorList>
    </citation>
    <scope>NUCLEOTIDE SEQUENCE [LARGE SCALE GENOMIC DNA]</scope>
    <source>
        <strain evidence="1">Alpha-2009</strain>
        <tissue evidence="1">Whole body</tissue>
    </source>
</reference>
<name>A0AAW2FUA9_9HYME</name>
<dbReference type="EMBL" id="JADYXP020000009">
    <property type="protein sequence ID" value="KAL0117495.1"/>
    <property type="molecule type" value="Genomic_DNA"/>
</dbReference>